<dbReference type="GO" id="GO:0042597">
    <property type="term" value="C:periplasmic space"/>
    <property type="evidence" value="ECO:0007669"/>
    <property type="project" value="UniProtKB-ARBA"/>
</dbReference>
<evidence type="ECO:0000313" key="4">
    <source>
        <dbReference type="Proteomes" id="UP001143463"/>
    </source>
</evidence>
<reference evidence="3" key="2">
    <citation type="submission" date="2023-01" db="EMBL/GenBank/DDBJ databases">
        <authorList>
            <person name="Sun Q."/>
            <person name="Evtushenko L."/>
        </authorList>
    </citation>
    <scope>NUCLEOTIDE SEQUENCE</scope>
    <source>
        <strain evidence="3">VKM Ac-1069</strain>
    </source>
</reference>
<keyword evidence="1" id="KW-0732">Signal</keyword>
<feature type="domain" description="Solute-binding protein family 5" evidence="2">
    <location>
        <begin position="78"/>
        <end position="426"/>
    </location>
</feature>
<dbReference type="PROSITE" id="PS51257">
    <property type="entry name" value="PROKAR_LIPOPROTEIN"/>
    <property type="match status" value="1"/>
</dbReference>
<dbReference type="InterPro" id="IPR030678">
    <property type="entry name" value="Peptide/Ni-bd"/>
</dbReference>
<dbReference type="Pfam" id="PF00496">
    <property type="entry name" value="SBP_bac_5"/>
    <property type="match status" value="1"/>
</dbReference>
<dbReference type="PIRSF" id="PIRSF002741">
    <property type="entry name" value="MppA"/>
    <property type="match status" value="1"/>
</dbReference>
<dbReference type="GO" id="GO:1904680">
    <property type="term" value="F:peptide transmembrane transporter activity"/>
    <property type="evidence" value="ECO:0007669"/>
    <property type="project" value="TreeGrafter"/>
</dbReference>
<feature type="signal peptide" evidence="1">
    <location>
        <begin position="1"/>
        <end position="21"/>
    </location>
</feature>
<dbReference type="InterPro" id="IPR039424">
    <property type="entry name" value="SBP_5"/>
</dbReference>
<evidence type="ECO:0000256" key="1">
    <source>
        <dbReference type="SAM" id="SignalP"/>
    </source>
</evidence>
<proteinExistence type="predicted"/>
<protein>
    <submittedName>
        <fullName evidence="3">ABC transporter substrate-binding protein</fullName>
    </submittedName>
</protein>
<dbReference type="GO" id="GO:0015833">
    <property type="term" value="P:peptide transport"/>
    <property type="evidence" value="ECO:0007669"/>
    <property type="project" value="TreeGrafter"/>
</dbReference>
<dbReference type="AlphaFoldDB" id="A0A9W6L8S2"/>
<name>A0A9W6L8S2_9PSEU</name>
<evidence type="ECO:0000259" key="2">
    <source>
        <dbReference type="Pfam" id="PF00496"/>
    </source>
</evidence>
<dbReference type="Gene3D" id="3.90.76.10">
    <property type="entry name" value="Dipeptide-binding Protein, Domain 1"/>
    <property type="match status" value="1"/>
</dbReference>
<dbReference type="Proteomes" id="UP001143463">
    <property type="component" value="Unassembled WGS sequence"/>
</dbReference>
<dbReference type="PANTHER" id="PTHR30290">
    <property type="entry name" value="PERIPLASMIC BINDING COMPONENT OF ABC TRANSPORTER"/>
    <property type="match status" value="1"/>
</dbReference>
<evidence type="ECO:0000313" key="3">
    <source>
        <dbReference type="EMBL" id="GLL15078.1"/>
    </source>
</evidence>
<organism evidence="3 4">
    <name type="scientific">Pseudonocardia halophobica</name>
    <dbReference type="NCBI Taxonomy" id="29401"/>
    <lineage>
        <taxon>Bacteria</taxon>
        <taxon>Bacillati</taxon>
        <taxon>Actinomycetota</taxon>
        <taxon>Actinomycetes</taxon>
        <taxon>Pseudonocardiales</taxon>
        <taxon>Pseudonocardiaceae</taxon>
        <taxon>Pseudonocardia</taxon>
    </lineage>
</organism>
<dbReference type="SUPFAM" id="SSF53850">
    <property type="entry name" value="Periplasmic binding protein-like II"/>
    <property type="match status" value="1"/>
</dbReference>
<feature type="chain" id="PRO_5040995556" evidence="1">
    <location>
        <begin position="22"/>
        <end position="508"/>
    </location>
</feature>
<dbReference type="GO" id="GO:0043190">
    <property type="term" value="C:ATP-binding cassette (ABC) transporter complex"/>
    <property type="evidence" value="ECO:0007669"/>
    <property type="project" value="InterPro"/>
</dbReference>
<dbReference type="EMBL" id="BSFQ01000041">
    <property type="protein sequence ID" value="GLL15078.1"/>
    <property type="molecule type" value="Genomic_DNA"/>
</dbReference>
<dbReference type="InterPro" id="IPR000914">
    <property type="entry name" value="SBP_5_dom"/>
</dbReference>
<dbReference type="Gene3D" id="3.40.190.10">
    <property type="entry name" value="Periplasmic binding protein-like II"/>
    <property type="match status" value="1"/>
</dbReference>
<accession>A0A9W6L8S2</accession>
<dbReference type="RefSeq" id="WP_037051796.1">
    <property type="nucleotide sequence ID" value="NZ_BAAAUZ010000056.1"/>
</dbReference>
<dbReference type="Gene3D" id="3.10.105.10">
    <property type="entry name" value="Dipeptide-binding Protein, Domain 3"/>
    <property type="match status" value="1"/>
</dbReference>
<keyword evidence="4" id="KW-1185">Reference proteome</keyword>
<gene>
    <name evidence="3" type="ORF">GCM10017577_62270</name>
</gene>
<sequence>MRRRTFLGLVPVAGLVTVAGCAPIPSSGPAAQGPPGVFRYAYELTPSRLDPHRASISQDGVTLFPAYDRLVHQSPVGEPEPGLARAWAWEDPLALRLDLRPGVTFHDGTPFDAAAVKANIERAKTVQGSAVRTELDPVASVEVRDALTAVLRLSYPSASLPAVLSDRAGAMVSPKALADGVDLDAVAVGAGMYRMVEHNRGQITRFERHPGYWDPAAAAAEKLEIHHIADAATRLNAVRTGVVDACRVPPALLDQAKQTGLEVSTAGSLNFNYFVLNRARSAFGDLRVRRALNHALDREAIRQGVYRGLATVSAQPFVPGYWAYDPDLGDDAIRFDPDLARRLLAEAGLGDGLRFSTVIPTGSDYQPLAEAIQAQLAAVGVTMEIAPAAPDTMGDLMFVQERYDAMLASWGPRADPSMTVATRYTANGFGNPGGQTTPRLEELHKQALATTDPAARSAVMHDLVDEVVDQVLEIPVVFPEDVVVQSSRVVGLVPRLMHRPEFRGVTVR</sequence>
<comment type="caution">
    <text evidence="3">The sequence shown here is derived from an EMBL/GenBank/DDBJ whole genome shotgun (WGS) entry which is preliminary data.</text>
</comment>
<reference evidence="3" key="1">
    <citation type="journal article" date="2014" name="Int. J. Syst. Evol. Microbiol.">
        <title>Complete genome sequence of Corynebacterium casei LMG S-19264T (=DSM 44701T), isolated from a smear-ripened cheese.</title>
        <authorList>
            <consortium name="US DOE Joint Genome Institute (JGI-PGF)"/>
            <person name="Walter F."/>
            <person name="Albersmeier A."/>
            <person name="Kalinowski J."/>
            <person name="Ruckert C."/>
        </authorList>
    </citation>
    <scope>NUCLEOTIDE SEQUENCE</scope>
    <source>
        <strain evidence="3">VKM Ac-1069</strain>
    </source>
</reference>